<dbReference type="Pfam" id="PF00226">
    <property type="entry name" value="DnaJ"/>
    <property type="match status" value="1"/>
</dbReference>
<dbReference type="InterPro" id="IPR036869">
    <property type="entry name" value="J_dom_sf"/>
</dbReference>
<evidence type="ECO:0000256" key="1">
    <source>
        <dbReference type="SAM" id="MobiDB-lite"/>
    </source>
</evidence>
<accession>A0A915N711</accession>
<dbReference type="GO" id="GO:0042026">
    <property type="term" value="P:protein refolding"/>
    <property type="evidence" value="ECO:0007669"/>
    <property type="project" value="TreeGrafter"/>
</dbReference>
<dbReference type="InterPro" id="IPR001623">
    <property type="entry name" value="DnaJ_domain"/>
</dbReference>
<evidence type="ECO:0000313" key="4">
    <source>
        <dbReference type="Proteomes" id="UP000887561"/>
    </source>
</evidence>
<name>A0A915N711_MELJA</name>
<dbReference type="GO" id="GO:0051082">
    <property type="term" value="F:unfolded protein binding"/>
    <property type="evidence" value="ECO:0007669"/>
    <property type="project" value="TreeGrafter"/>
</dbReference>
<sequence length="508" mass="57089">MAFSHLILLISFFNFIVKIEATHYKTLKVDKNATPIEIEDAFYEMKEKNRNAKQSDKAFIENLKKLSVAYNVLSDKTKREEYDSELAKNKGKSKLGESSNAGMQKVEETQGSFFGNGLRAFASRLGFGKGFSFGGSVSSSDTYSPVGSELPSGVNSQTWSGECEFVKVIVFNEGILVESSKHSTEFVKNLEISGTVVRAKIHGHNMKSTKFGGYYILKANAIDIRINGWLCNVTIPIKEYIFGQIKPRLRGWTGGCDFVKVIVFNDGILVESPKHSTVFVKELEISGGVKMAIINGNNLKATDYWMKTEISINDEDHTYINEGVTNIKGVRIEKIGEKIKIKGRGIDLSSIINNSYKKLKGKAIDIRVDGWVGNISTSTNKYVFDHIKPNKQITDILEIFHGINKLEVMHIADVQGISRIEISGGIDKAEMIGEGNTFEREEITNDSNKILITKKNIWFSIREFTIEGNRINFRNPRGGTVFNIVKAKKLSRKSVNERQRVRQFYNGR</sequence>
<feature type="chain" id="PRO_5037249178" evidence="2">
    <location>
        <begin position="22"/>
        <end position="508"/>
    </location>
</feature>
<evidence type="ECO:0000259" key="3">
    <source>
        <dbReference type="PROSITE" id="PS50076"/>
    </source>
</evidence>
<proteinExistence type="predicted"/>
<feature type="domain" description="J" evidence="3">
    <location>
        <begin position="22"/>
        <end position="86"/>
    </location>
</feature>
<dbReference type="AlphaFoldDB" id="A0A915N711"/>
<dbReference type="Proteomes" id="UP000887561">
    <property type="component" value="Unplaced"/>
</dbReference>
<dbReference type="CDD" id="cd06257">
    <property type="entry name" value="DnaJ"/>
    <property type="match status" value="1"/>
</dbReference>
<dbReference type="SUPFAM" id="SSF46565">
    <property type="entry name" value="Chaperone J-domain"/>
    <property type="match status" value="1"/>
</dbReference>
<keyword evidence="4" id="KW-1185">Reference proteome</keyword>
<evidence type="ECO:0000256" key="2">
    <source>
        <dbReference type="SAM" id="SignalP"/>
    </source>
</evidence>
<dbReference type="GO" id="GO:0005737">
    <property type="term" value="C:cytoplasm"/>
    <property type="evidence" value="ECO:0007669"/>
    <property type="project" value="TreeGrafter"/>
</dbReference>
<feature type="region of interest" description="Disordered" evidence="1">
    <location>
        <begin position="83"/>
        <end position="102"/>
    </location>
</feature>
<dbReference type="PANTHER" id="PTHR43096">
    <property type="entry name" value="DNAJ HOMOLOG 1, MITOCHONDRIAL-RELATED"/>
    <property type="match status" value="1"/>
</dbReference>
<dbReference type="PANTHER" id="PTHR43096:SF10">
    <property type="entry name" value="CHAPERONE PROTEIN DNAJ A6, CHLOROPLASTIC"/>
    <property type="match status" value="1"/>
</dbReference>
<protein>
    <submittedName>
        <fullName evidence="5">J domain-containing protein</fullName>
    </submittedName>
</protein>
<evidence type="ECO:0000313" key="5">
    <source>
        <dbReference type="WBParaSite" id="scaffold7701_cov234.g12329"/>
    </source>
</evidence>
<dbReference type="PROSITE" id="PS50076">
    <property type="entry name" value="DNAJ_2"/>
    <property type="match status" value="1"/>
</dbReference>
<feature type="signal peptide" evidence="2">
    <location>
        <begin position="1"/>
        <end position="21"/>
    </location>
</feature>
<organism evidence="4 5">
    <name type="scientific">Meloidogyne javanica</name>
    <name type="common">Root-knot nematode worm</name>
    <dbReference type="NCBI Taxonomy" id="6303"/>
    <lineage>
        <taxon>Eukaryota</taxon>
        <taxon>Metazoa</taxon>
        <taxon>Ecdysozoa</taxon>
        <taxon>Nematoda</taxon>
        <taxon>Chromadorea</taxon>
        <taxon>Rhabditida</taxon>
        <taxon>Tylenchina</taxon>
        <taxon>Tylenchomorpha</taxon>
        <taxon>Tylenchoidea</taxon>
        <taxon>Meloidogynidae</taxon>
        <taxon>Meloidogyninae</taxon>
        <taxon>Meloidogyne</taxon>
        <taxon>Meloidogyne incognita group</taxon>
    </lineage>
</organism>
<dbReference type="Gene3D" id="1.10.287.110">
    <property type="entry name" value="DnaJ domain"/>
    <property type="match status" value="1"/>
</dbReference>
<dbReference type="WBParaSite" id="scaffold7701_cov234.g12329">
    <property type="protein sequence ID" value="scaffold7701_cov234.g12329"/>
    <property type="gene ID" value="scaffold7701_cov234.g12329"/>
</dbReference>
<reference evidence="5" key="1">
    <citation type="submission" date="2022-11" db="UniProtKB">
        <authorList>
            <consortium name="WormBaseParasite"/>
        </authorList>
    </citation>
    <scope>IDENTIFICATION</scope>
</reference>
<keyword evidence="2" id="KW-0732">Signal</keyword>